<name>A0A173GD93_9CAUD</name>
<reference evidence="2" key="1">
    <citation type="submission" date="2016-03" db="EMBL/GenBank/DDBJ databases">
        <authorList>
            <person name="Sharma R."/>
            <person name="Simister A.R."/>
            <person name="Berg J.A."/>
            <person name="Jensen G.L."/>
            <person name="Keele B.R."/>
            <person name="Ward M.E.H."/>
            <person name="Breakwell D.P."/>
            <person name="Hope S."/>
            <person name="Grose J.H."/>
        </authorList>
    </citation>
    <scope>NUCLEOTIDE SEQUENCE [LARGE SCALE GENOMIC DNA]</scope>
</reference>
<proteinExistence type="predicted"/>
<gene>
    <name evidence="1" type="ORF">SIMMY50_118</name>
</gene>
<evidence type="ECO:0000313" key="1">
    <source>
        <dbReference type="EMBL" id="ANH51580.1"/>
    </source>
</evidence>
<accession>A0A173GD93</accession>
<keyword evidence="2" id="KW-1185">Reference proteome</keyword>
<organism evidence="1 2">
    <name type="scientific">Erwinia phage vB_EamM_Simmy50</name>
    <dbReference type="NCBI Taxonomy" id="1815988"/>
    <lineage>
        <taxon>Viruses</taxon>
        <taxon>Duplodnaviria</taxon>
        <taxon>Heunggongvirae</taxon>
        <taxon>Uroviricota</taxon>
        <taxon>Caudoviricetes</taxon>
        <taxon>Chimalliviridae</taxon>
        <taxon>Agricanvirus</taxon>
        <taxon>Agricanvirus simmy50</taxon>
    </lineage>
</organism>
<dbReference type="EMBL" id="KU886223">
    <property type="protein sequence ID" value="ANH51580.1"/>
    <property type="molecule type" value="Genomic_DNA"/>
</dbReference>
<dbReference type="Proteomes" id="UP000222975">
    <property type="component" value="Segment"/>
</dbReference>
<sequence length="120" mass="13704">MNHLLLDVTENVTPITRQFTNTDWDGILRDVSLYIMRLYCASRVLGEHIPHNPAAHLKDIQWRYGFDPNDGPVSVEFVKLYKCLSDTIGLYVTQTNPTKLLTVVRVSTANNIFQLHLGYA</sequence>
<evidence type="ECO:0000313" key="2">
    <source>
        <dbReference type="Proteomes" id="UP000222975"/>
    </source>
</evidence>
<protein>
    <submittedName>
        <fullName evidence="1">Uncharacterized protein</fullName>
    </submittedName>
</protein>